<dbReference type="EMBL" id="CM037014">
    <property type="protein sequence ID" value="KAH7686141.1"/>
    <property type="molecule type" value="Genomic_DNA"/>
</dbReference>
<reference evidence="2" key="1">
    <citation type="journal article" date="2022" name="Nat. Commun.">
        <title>Chromosome evolution and the genetic basis of agronomically important traits in greater yam.</title>
        <authorList>
            <person name="Bredeson J.V."/>
            <person name="Lyons J.B."/>
            <person name="Oniyinde I.O."/>
            <person name="Okereke N.R."/>
            <person name="Kolade O."/>
            <person name="Nnabue I."/>
            <person name="Nwadili C.O."/>
            <person name="Hribova E."/>
            <person name="Parker M."/>
            <person name="Nwogha J."/>
            <person name="Shu S."/>
            <person name="Carlson J."/>
            <person name="Kariba R."/>
            <person name="Muthemba S."/>
            <person name="Knop K."/>
            <person name="Barton G.J."/>
            <person name="Sherwood A.V."/>
            <person name="Lopez-Montes A."/>
            <person name="Asiedu R."/>
            <person name="Jamnadass R."/>
            <person name="Muchugi A."/>
            <person name="Goodstein D."/>
            <person name="Egesi C.N."/>
            <person name="Featherston J."/>
            <person name="Asfaw A."/>
            <person name="Simpson G.G."/>
            <person name="Dolezel J."/>
            <person name="Hendre P.S."/>
            <person name="Van Deynze A."/>
            <person name="Kumar P.L."/>
            <person name="Obidiegwu J.E."/>
            <person name="Bhattacharjee R."/>
            <person name="Rokhsar D.S."/>
        </authorList>
    </citation>
    <scope>NUCLEOTIDE SEQUENCE [LARGE SCALE GENOMIC DNA]</scope>
    <source>
        <strain evidence="2">cv. TDa95/00328</strain>
    </source>
</reference>
<evidence type="ECO:0000313" key="2">
    <source>
        <dbReference type="Proteomes" id="UP000827976"/>
    </source>
</evidence>
<name>A0ACB7WDK6_DIOAL</name>
<proteinExistence type="predicted"/>
<sequence length="148" mass="16968">MNIISWNVRGLGRPAKRFLVRDFLLLHCAKVCCLQESKLEELPNAIWRDVGGHKLDNFTILRTRGSVGGIVVGWNSSFLIGKVLFTGSFCLTVEFCCKRDNLWWLCTSVYGPKAHSLKLALWEEIRSGCERGPSLGYLWRFQRYLLSQ</sequence>
<gene>
    <name evidence="1" type="ORF">IHE45_04G084800</name>
</gene>
<comment type="caution">
    <text evidence="1">The sequence shown here is derived from an EMBL/GenBank/DDBJ whole genome shotgun (WGS) entry which is preliminary data.</text>
</comment>
<organism evidence="1 2">
    <name type="scientific">Dioscorea alata</name>
    <name type="common">Purple yam</name>
    <dbReference type="NCBI Taxonomy" id="55571"/>
    <lineage>
        <taxon>Eukaryota</taxon>
        <taxon>Viridiplantae</taxon>
        <taxon>Streptophyta</taxon>
        <taxon>Embryophyta</taxon>
        <taxon>Tracheophyta</taxon>
        <taxon>Spermatophyta</taxon>
        <taxon>Magnoliopsida</taxon>
        <taxon>Liliopsida</taxon>
        <taxon>Dioscoreales</taxon>
        <taxon>Dioscoreaceae</taxon>
        <taxon>Dioscorea</taxon>
    </lineage>
</organism>
<keyword evidence="2" id="KW-1185">Reference proteome</keyword>
<accession>A0ACB7WDK6</accession>
<protein>
    <submittedName>
        <fullName evidence="1">DNase I-like protein</fullName>
    </submittedName>
</protein>
<dbReference type="Proteomes" id="UP000827976">
    <property type="component" value="Chromosome 4"/>
</dbReference>
<evidence type="ECO:0000313" key="1">
    <source>
        <dbReference type="EMBL" id="KAH7686141.1"/>
    </source>
</evidence>